<evidence type="ECO:0000313" key="10">
    <source>
        <dbReference type="EMBL" id="KAJ1093382.1"/>
    </source>
</evidence>
<name>A0AAV7LQM4_PLEWA</name>
<dbReference type="Pfam" id="PF01900">
    <property type="entry name" value="RNase_P_Rpp14"/>
    <property type="match status" value="1"/>
</dbReference>
<comment type="subunit">
    <text evidence="7">Component of nuclear RNase P and RNase MRP ribonucleoproteins. RNase P consists of a catalytic RNA moiety and 10 different protein chains; POP1, POP4, POP5, POP7, RPP14, RPP21, RPP25, RPP30, RPP38 and RPP40. Within the RNase P complex, POP1, POP7 and RPP25 form the 'finger' subcomplex, POP5, RPP14, RPP40 and homodimeric RPP30 form the 'palm' subcomplex, and RPP21, POP4 and RPP38 form the 'wrist' subcomplex. All subunits of the RNase P complex interact with the catalytic RNA. Several subunits of RNase P are also part of the RNase MRP complex. RNase MRP consists of a catalytic RNA moiety and about 8 protein subunits; POP1, POP7, RPP25, RPP30, RPP38, RPP40 and possibly also POP4 and POP5.</text>
</comment>
<evidence type="ECO:0000256" key="7">
    <source>
        <dbReference type="ARBA" id="ARBA00046486"/>
    </source>
</evidence>
<dbReference type="Gene3D" id="3.30.70.3250">
    <property type="entry name" value="Ribonuclease P, Pop5 subunit"/>
    <property type="match status" value="1"/>
</dbReference>
<evidence type="ECO:0000256" key="6">
    <source>
        <dbReference type="ARBA" id="ARBA00044198"/>
    </source>
</evidence>
<dbReference type="InterPro" id="IPR038085">
    <property type="entry name" value="Rnp2-like_sf"/>
</dbReference>
<keyword evidence="3" id="KW-0698">rRNA processing</keyword>
<comment type="subcellular location">
    <subcellularLocation>
        <location evidence="1 9">Nucleus</location>
        <location evidence="1 9">Nucleolus</location>
    </subcellularLocation>
</comment>
<evidence type="ECO:0000256" key="9">
    <source>
        <dbReference type="PIRNR" id="PIRNR023803"/>
    </source>
</evidence>
<dbReference type="InterPro" id="IPR002759">
    <property type="entry name" value="Pop5/Rpp14/Rnp2-like"/>
</dbReference>
<dbReference type="PANTHER" id="PTHR48414:SF1">
    <property type="entry name" value="POP5 HOMOLOG, RIBONUCLEASE P_MRP SUBUNIT"/>
    <property type="match status" value="1"/>
</dbReference>
<evidence type="ECO:0000256" key="1">
    <source>
        <dbReference type="ARBA" id="ARBA00004604"/>
    </source>
</evidence>
<dbReference type="SUPFAM" id="SSF160350">
    <property type="entry name" value="Rnp2-like"/>
    <property type="match status" value="1"/>
</dbReference>
<comment type="function">
    <text evidence="8">Component of ribonuclease P, a protein complex that generates mature tRNA molecules by cleaving their 5'-ends. Also a component of the MRP ribonuclease complex, which cleaves pre-rRNA sequences.</text>
</comment>
<dbReference type="EMBL" id="JANPWB010000015">
    <property type="protein sequence ID" value="KAJ1093382.1"/>
    <property type="molecule type" value="Genomic_DNA"/>
</dbReference>
<evidence type="ECO:0000256" key="8">
    <source>
        <dbReference type="ARBA" id="ARBA00056519"/>
    </source>
</evidence>
<evidence type="ECO:0000313" key="11">
    <source>
        <dbReference type="Proteomes" id="UP001066276"/>
    </source>
</evidence>
<evidence type="ECO:0000256" key="2">
    <source>
        <dbReference type="ARBA" id="ARBA00010800"/>
    </source>
</evidence>
<dbReference type="AlphaFoldDB" id="A0AAV7LQM4"/>
<evidence type="ECO:0000256" key="4">
    <source>
        <dbReference type="ARBA" id="ARBA00022694"/>
    </source>
</evidence>
<dbReference type="PANTHER" id="PTHR48414">
    <property type="entry name" value="POP5 HOMOLOG, RIBONUCLEASE P_MRP SUBUNIT"/>
    <property type="match status" value="1"/>
</dbReference>
<dbReference type="Proteomes" id="UP001066276">
    <property type="component" value="Chromosome 11"/>
</dbReference>
<reference evidence="10" key="1">
    <citation type="journal article" date="2022" name="bioRxiv">
        <title>Sequencing and chromosome-scale assembly of the giantPleurodeles waltlgenome.</title>
        <authorList>
            <person name="Brown T."/>
            <person name="Elewa A."/>
            <person name="Iarovenko S."/>
            <person name="Subramanian E."/>
            <person name="Araus A.J."/>
            <person name="Petzold A."/>
            <person name="Susuki M."/>
            <person name="Suzuki K.-i.T."/>
            <person name="Hayashi T."/>
            <person name="Toyoda A."/>
            <person name="Oliveira C."/>
            <person name="Osipova E."/>
            <person name="Leigh N.D."/>
            <person name="Simon A."/>
            <person name="Yun M.H."/>
        </authorList>
    </citation>
    <scope>NUCLEOTIDE SEQUENCE</scope>
    <source>
        <strain evidence="10">20211129_DDA</strain>
        <tissue evidence="10">Liver</tissue>
    </source>
</reference>
<comment type="caution">
    <text evidence="10">The sequence shown here is derived from an EMBL/GenBank/DDBJ whole genome shotgun (WGS) entry which is preliminary data.</text>
</comment>
<accession>A0AAV7LQM4</accession>
<organism evidence="10 11">
    <name type="scientific">Pleurodeles waltl</name>
    <name type="common">Iberian ribbed newt</name>
    <dbReference type="NCBI Taxonomy" id="8319"/>
    <lineage>
        <taxon>Eukaryota</taxon>
        <taxon>Metazoa</taxon>
        <taxon>Chordata</taxon>
        <taxon>Craniata</taxon>
        <taxon>Vertebrata</taxon>
        <taxon>Euteleostomi</taxon>
        <taxon>Amphibia</taxon>
        <taxon>Batrachia</taxon>
        <taxon>Caudata</taxon>
        <taxon>Salamandroidea</taxon>
        <taxon>Salamandridae</taxon>
        <taxon>Pleurodelinae</taxon>
        <taxon>Pleurodeles</taxon>
    </lineage>
</organism>
<gene>
    <name evidence="10" type="ORF">NDU88_006483</name>
</gene>
<dbReference type="GO" id="GO:0033204">
    <property type="term" value="F:ribonuclease P RNA binding"/>
    <property type="evidence" value="ECO:0007669"/>
    <property type="project" value="InterPro"/>
</dbReference>
<keyword evidence="4 9" id="KW-0819">tRNA processing</keyword>
<dbReference type="GO" id="GO:0006364">
    <property type="term" value="P:rRNA processing"/>
    <property type="evidence" value="ECO:0007669"/>
    <property type="project" value="UniProtKB-KW"/>
</dbReference>
<keyword evidence="11" id="KW-1185">Reference proteome</keyword>
<dbReference type="GO" id="GO:0030681">
    <property type="term" value="C:multimeric ribonuclease P complex"/>
    <property type="evidence" value="ECO:0007669"/>
    <property type="project" value="UniProtKB-ARBA"/>
</dbReference>
<dbReference type="GO" id="GO:0001682">
    <property type="term" value="P:tRNA 5'-leader removal"/>
    <property type="evidence" value="ECO:0007669"/>
    <property type="project" value="InterPro"/>
</dbReference>
<dbReference type="FunFam" id="3.30.70.3250:FF:000001">
    <property type="entry name" value="Ribonuclease P/MRP protein subunit POP5"/>
    <property type="match status" value="1"/>
</dbReference>
<evidence type="ECO:0000256" key="3">
    <source>
        <dbReference type="ARBA" id="ARBA00022552"/>
    </source>
</evidence>
<evidence type="ECO:0000256" key="5">
    <source>
        <dbReference type="ARBA" id="ARBA00023242"/>
    </source>
</evidence>
<dbReference type="GO" id="GO:0005730">
    <property type="term" value="C:nucleolus"/>
    <property type="evidence" value="ECO:0007669"/>
    <property type="project" value="UniProtKB-SubCell"/>
</dbReference>
<sequence>MVKFKSRYLLCEVVLADPLERKNITQELVLYNLKDAVIRLHGDFGWAACTISLSVKYLNAYTGVVLIRCRKEFFQLLWSALPFITCLVGRNRQYPCFFNTLHVGGTIRTSQKFLIQYNQQQLLVLLRKCTSQEERDSVQRSIMSCSLVDEEKEYLESEEEGVETE</sequence>
<comment type="similarity">
    <text evidence="2 9">Belongs to the eukaryotic/archaeal RNase P protein component 2 family.</text>
</comment>
<dbReference type="PIRSF" id="PIRSF023803">
    <property type="entry name" value="Ribonuclease_P_prd"/>
    <property type="match status" value="1"/>
</dbReference>
<keyword evidence="5 9" id="KW-0539">Nucleus</keyword>
<dbReference type="InterPro" id="IPR016819">
    <property type="entry name" value="RNase_P/MRP_POP5"/>
</dbReference>
<proteinExistence type="inferred from homology"/>
<protein>
    <recommendedName>
        <fullName evidence="6 9">Ribonuclease P/MRP protein subunit POP5</fullName>
    </recommendedName>
</protein>